<accession>A0A1M8A1W0</accession>
<dbReference type="PANTHER" id="PTHR12048:SF0">
    <property type="entry name" value="CCAAT_ENHANCER-BINDING PROTEIN ZETA"/>
    <property type="match status" value="1"/>
</dbReference>
<dbReference type="Pfam" id="PF03914">
    <property type="entry name" value="CBF"/>
    <property type="match status" value="1"/>
</dbReference>
<dbReference type="VEuPathDB" id="FungiDB:MSYG_0804"/>
<dbReference type="SUPFAM" id="SSF48371">
    <property type="entry name" value="ARM repeat"/>
    <property type="match status" value="1"/>
</dbReference>
<feature type="region of interest" description="Disordered" evidence="2">
    <location>
        <begin position="947"/>
        <end position="1073"/>
    </location>
</feature>
<feature type="compositionally biased region" description="Basic residues" evidence="2">
    <location>
        <begin position="1040"/>
        <end position="1051"/>
    </location>
</feature>
<evidence type="ECO:0000256" key="2">
    <source>
        <dbReference type="SAM" id="MobiDB-lite"/>
    </source>
</evidence>
<keyword evidence="5" id="KW-1185">Reference proteome</keyword>
<dbReference type="STRING" id="1230383.A0A1M8A1W0"/>
<feature type="region of interest" description="Disordered" evidence="2">
    <location>
        <begin position="519"/>
        <end position="551"/>
    </location>
</feature>
<evidence type="ECO:0000313" key="5">
    <source>
        <dbReference type="Proteomes" id="UP000186303"/>
    </source>
</evidence>
<feature type="region of interest" description="Disordered" evidence="2">
    <location>
        <begin position="1"/>
        <end position="175"/>
    </location>
</feature>
<gene>
    <name evidence="4" type="ORF">MSYG_0804</name>
</gene>
<dbReference type="InterPro" id="IPR005612">
    <property type="entry name" value="CCAAT-binding_factor"/>
</dbReference>
<feature type="compositionally biased region" description="Acidic residues" evidence="2">
    <location>
        <begin position="990"/>
        <end position="1019"/>
    </location>
</feature>
<feature type="compositionally biased region" description="Acidic residues" evidence="2">
    <location>
        <begin position="947"/>
        <end position="973"/>
    </location>
</feature>
<feature type="domain" description="CCAAT-binding factor" evidence="3">
    <location>
        <begin position="601"/>
        <end position="785"/>
    </location>
</feature>
<evidence type="ECO:0000256" key="1">
    <source>
        <dbReference type="ARBA" id="ARBA00007797"/>
    </source>
</evidence>
<dbReference type="InterPro" id="IPR040155">
    <property type="entry name" value="CEBPZ/Mak21-like"/>
</dbReference>
<evidence type="ECO:0000313" key="4">
    <source>
        <dbReference type="EMBL" id="SHO76466.1"/>
    </source>
</evidence>
<name>A0A1M8A1W0_MALS4</name>
<dbReference type="OMA" id="EIWCNDE"/>
<dbReference type="PANTHER" id="PTHR12048">
    <property type="entry name" value="CCAAT-BINDING FACTOR-RELATED"/>
    <property type="match status" value="1"/>
</dbReference>
<dbReference type="Proteomes" id="UP000186303">
    <property type="component" value="Chromosome 1"/>
</dbReference>
<feature type="compositionally biased region" description="Basic and acidic residues" evidence="2">
    <location>
        <begin position="885"/>
        <end position="899"/>
    </location>
</feature>
<proteinExistence type="inferred from homology"/>
<sequence length="1073" mass="119584">MPRDFRPKSRSGAASKRAAAPKKGAGSHDHDEDNISEDVLRREVQALGGTDDDIALIQGKGHEPSRPLTDSELSKELQAFMAKENMPFSAPEPSRKGSVAQSPKGEANPKGEAKNEAKSKARDAKIPKKIRESRPQDPEGHAPEKPQREPKRETRRPNVSQAPASASRHVVFDGDEPKPVIRSELRLLIEPTSDWTHLPLPEIDAKPLSIVPETLVSSLQELGKEVLAVENDTYSRMASGEAGKNVILGSLNFSDLQFARTLLTSSKASTLSDRISAVTLLLQSSPIHNLKALDTLMTMAGKPGREEASRATRALADWLASGGGLGNDKLHYFRDQPLLPQVAAAHQAGVSDAIRQHVGAWAFEDLLKRTYFTFVQILERQSHDTLLFMRRQAVSQVFVLLRDKAEQEHNLLRLLTNKLGDPDRSVASKASTHLMELLQVHPAMKAIVLREISETVLQSQVTSHRSRNAEAPGKTNQHATYYGVLTMNQTLFTAHDAPLANEIFSVYFQLFEVCLKQDDETEEPEDAESKTKDKKRWRDRNKSSVPATQNKGATDVHGRLLAAILTGIRRVFPFTTLDTDALDSHLETLFRITHTHSFNISIQALQLIYQVAIAIPIHGETARGFSSKVSDRYYRTLYESMLDSRLATTSKQAMYLNLVYKSIKSDDDLERVKAMIKRLCQILNMQEPPFIIGTLVLLGEVFKARPGLRSMITDPEEEGLEHFHDVVEDEAPGAGAGAGTGDESVTQATSYDGRKRDPRFAHAGDSALWDLLPLLQHFHPSVSLNARQLLEGVKITSTADLTLNTLMHFLDRFVFRNPKKHVSLKGTSIMQPALGGDLQDDVLVRRTDVPLDYVNQASFWSLRPEHVPADLRFFHQYFQSKLKRSQNEPEPVSKAKLADLEDAELGGELDELSTDDEEEKEIWQAMKASMPKHEDTEDLSDDDDTLAQLEADTELGIENEDEEDEDEDEDEDDASKGDESLLSNDQQAWYDEDSGEEDGAMFLEDEDDLVPFTNFDEESTPVAGRKRPADETDDAPASKNKGRTAQRQKRRALPEFASAEDYAHMLDSDDEGN</sequence>
<reference evidence="5" key="1">
    <citation type="journal article" date="2017" name="Nucleic Acids Res.">
        <title>Proteogenomics produces comprehensive and highly accurate protein-coding gene annotation in a complete genome assembly of Malassezia sympodialis.</title>
        <authorList>
            <person name="Zhu Y."/>
            <person name="Engstroem P.G."/>
            <person name="Tellgren-Roth C."/>
            <person name="Baudo C.D."/>
            <person name="Kennell J.C."/>
            <person name="Sun S."/>
            <person name="Billmyre R.B."/>
            <person name="Schroeder M.S."/>
            <person name="Andersson A."/>
            <person name="Holm T."/>
            <person name="Sigurgeirsson B."/>
            <person name="Wu G."/>
            <person name="Sankaranarayanan S.R."/>
            <person name="Siddharthan R."/>
            <person name="Sanyal K."/>
            <person name="Lundeberg J."/>
            <person name="Nystedt B."/>
            <person name="Boekhout T."/>
            <person name="Dawson T.L. Jr."/>
            <person name="Heitman J."/>
            <person name="Scheynius A."/>
            <person name="Lehtioe J."/>
        </authorList>
    </citation>
    <scope>NUCLEOTIDE SEQUENCE [LARGE SCALE GENOMIC DNA]</scope>
    <source>
        <strain evidence="5">ATCC 42132</strain>
    </source>
</reference>
<feature type="region of interest" description="Disordered" evidence="2">
    <location>
        <begin position="731"/>
        <end position="756"/>
    </location>
</feature>
<feature type="compositionally biased region" description="Acidic residues" evidence="2">
    <location>
        <begin position="900"/>
        <end position="919"/>
    </location>
</feature>
<evidence type="ECO:0000259" key="3">
    <source>
        <dbReference type="Pfam" id="PF03914"/>
    </source>
</evidence>
<dbReference type="EMBL" id="LT671821">
    <property type="protein sequence ID" value="SHO76466.1"/>
    <property type="molecule type" value="Genomic_DNA"/>
</dbReference>
<feature type="compositionally biased region" description="Basic and acidic residues" evidence="2">
    <location>
        <begin position="107"/>
        <end position="156"/>
    </location>
</feature>
<dbReference type="OrthoDB" id="28947at2759"/>
<dbReference type="AlphaFoldDB" id="A0A1M8A1W0"/>
<organism evidence="4 5">
    <name type="scientific">Malassezia sympodialis (strain ATCC 42132)</name>
    <name type="common">Atopic eczema-associated yeast</name>
    <dbReference type="NCBI Taxonomy" id="1230383"/>
    <lineage>
        <taxon>Eukaryota</taxon>
        <taxon>Fungi</taxon>
        <taxon>Dikarya</taxon>
        <taxon>Basidiomycota</taxon>
        <taxon>Ustilaginomycotina</taxon>
        <taxon>Malasseziomycetes</taxon>
        <taxon>Malasseziales</taxon>
        <taxon>Malasseziaceae</taxon>
        <taxon>Malassezia</taxon>
    </lineage>
</organism>
<dbReference type="InterPro" id="IPR016024">
    <property type="entry name" value="ARM-type_fold"/>
</dbReference>
<comment type="similarity">
    <text evidence="1">Belongs to the CBF/MAK21 family.</text>
</comment>
<protein>
    <submittedName>
        <fullName evidence="4">Similar to S.cerevisiae protein MAK21 (Constituent of 66S pre-ribosomal particles)</fullName>
    </submittedName>
</protein>
<feature type="compositionally biased region" description="Low complexity" evidence="2">
    <location>
        <begin position="10"/>
        <end position="24"/>
    </location>
</feature>
<feature type="compositionally biased region" description="Basic and acidic residues" evidence="2">
    <location>
        <begin position="26"/>
        <end position="44"/>
    </location>
</feature>
<dbReference type="GO" id="GO:0005634">
    <property type="term" value="C:nucleus"/>
    <property type="evidence" value="ECO:0007669"/>
    <property type="project" value="TreeGrafter"/>
</dbReference>
<feature type="region of interest" description="Disordered" evidence="2">
    <location>
        <begin position="884"/>
        <end position="919"/>
    </location>
</feature>